<accession>A0A0D9YPN5</accession>
<dbReference type="EnsemblPlants" id="OGLUM02G09820.1">
    <property type="protein sequence ID" value="OGLUM02G09820.1"/>
    <property type="gene ID" value="OGLUM02G09820"/>
</dbReference>
<sequence length="68" mass="6851">MAAEAREATIAGATAACAWTVASAVTVAGTTMAGSTAEWPAAVWCEEGDEAGRRAVAAQREVRPVEAS</sequence>
<dbReference type="Gramene" id="OGLUM02G09820.1">
    <property type="protein sequence ID" value="OGLUM02G09820.1"/>
    <property type="gene ID" value="OGLUM02G09820"/>
</dbReference>
<keyword evidence="2" id="KW-1185">Reference proteome</keyword>
<name>A0A0D9YPN5_9ORYZ</name>
<protein>
    <submittedName>
        <fullName evidence="1">Uncharacterized protein</fullName>
    </submittedName>
</protein>
<reference evidence="1" key="2">
    <citation type="submission" date="2018-05" db="EMBL/GenBank/DDBJ databases">
        <title>OgluRS3 (Oryza glumaepatula Reference Sequence Version 3).</title>
        <authorList>
            <person name="Zhang J."/>
            <person name="Kudrna D."/>
            <person name="Lee S."/>
            <person name="Talag J."/>
            <person name="Welchert J."/>
            <person name="Wing R.A."/>
        </authorList>
    </citation>
    <scope>NUCLEOTIDE SEQUENCE [LARGE SCALE GENOMIC DNA]</scope>
</reference>
<reference evidence="1" key="1">
    <citation type="submission" date="2015-04" db="UniProtKB">
        <authorList>
            <consortium name="EnsemblPlants"/>
        </authorList>
    </citation>
    <scope>IDENTIFICATION</scope>
</reference>
<evidence type="ECO:0000313" key="2">
    <source>
        <dbReference type="Proteomes" id="UP000026961"/>
    </source>
</evidence>
<organism evidence="1">
    <name type="scientific">Oryza glumipatula</name>
    <dbReference type="NCBI Taxonomy" id="40148"/>
    <lineage>
        <taxon>Eukaryota</taxon>
        <taxon>Viridiplantae</taxon>
        <taxon>Streptophyta</taxon>
        <taxon>Embryophyta</taxon>
        <taxon>Tracheophyta</taxon>
        <taxon>Spermatophyta</taxon>
        <taxon>Magnoliopsida</taxon>
        <taxon>Liliopsida</taxon>
        <taxon>Poales</taxon>
        <taxon>Poaceae</taxon>
        <taxon>BOP clade</taxon>
        <taxon>Oryzoideae</taxon>
        <taxon>Oryzeae</taxon>
        <taxon>Oryzinae</taxon>
        <taxon>Oryza</taxon>
    </lineage>
</organism>
<proteinExistence type="predicted"/>
<dbReference type="AlphaFoldDB" id="A0A0D9YPN5"/>
<dbReference type="Proteomes" id="UP000026961">
    <property type="component" value="Chromosome 2"/>
</dbReference>
<evidence type="ECO:0000313" key="1">
    <source>
        <dbReference type="EnsemblPlants" id="OGLUM02G09820.1"/>
    </source>
</evidence>
<dbReference type="HOGENOM" id="CLU_2798060_0_0_1"/>